<reference evidence="1 2" key="1">
    <citation type="journal article" date="2023" name="Plants (Basel)">
        <title>Bridging the Gap: Combining Genomics and Transcriptomics Approaches to Understand Stylosanthes scabra, an Orphan Legume from the Brazilian Caatinga.</title>
        <authorList>
            <person name="Ferreira-Neto J.R.C."/>
            <person name="da Silva M.D."/>
            <person name="Binneck E."/>
            <person name="de Melo N.F."/>
            <person name="da Silva R.H."/>
            <person name="de Melo A.L.T.M."/>
            <person name="Pandolfi V."/>
            <person name="Bustamante F.O."/>
            <person name="Brasileiro-Vidal A.C."/>
            <person name="Benko-Iseppon A.M."/>
        </authorList>
    </citation>
    <scope>NUCLEOTIDE SEQUENCE [LARGE SCALE GENOMIC DNA]</scope>
    <source>
        <tissue evidence="1">Leaves</tissue>
    </source>
</reference>
<dbReference type="Proteomes" id="UP001341840">
    <property type="component" value="Unassembled WGS sequence"/>
</dbReference>
<name>A0ABU6R5G2_9FABA</name>
<accession>A0ABU6R5G2</accession>
<evidence type="ECO:0000313" key="2">
    <source>
        <dbReference type="Proteomes" id="UP001341840"/>
    </source>
</evidence>
<protein>
    <submittedName>
        <fullName evidence="1">Uncharacterized protein</fullName>
    </submittedName>
</protein>
<keyword evidence="2" id="KW-1185">Reference proteome</keyword>
<evidence type="ECO:0000313" key="1">
    <source>
        <dbReference type="EMBL" id="MED6119656.1"/>
    </source>
</evidence>
<proteinExistence type="predicted"/>
<gene>
    <name evidence="1" type="ORF">PIB30_013532</name>
</gene>
<comment type="caution">
    <text evidence="1">The sequence shown here is derived from an EMBL/GenBank/DDBJ whole genome shotgun (WGS) entry which is preliminary data.</text>
</comment>
<dbReference type="EMBL" id="JASCZI010030243">
    <property type="protein sequence ID" value="MED6119656.1"/>
    <property type="molecule type" value="Genomic_DNA"/>
</dbReference>
<organism evidence="1 2">
    <name type="scientific">Stylosanthes scabra</name>
    <dbReference type="NCBI Taxonomy" id="79078"/>
    <lineage>
        <taxon>Eukaryota</taxon>
        <taxon>Viridiplantae</taxon>
        <taxon>Streptophyta</taxon>
        <taxon>Embryophyta</taxon>
        <taxon>Tracheophyta</taxon>
        <taxon>Spermatophyta</taxon>
        <taxon>Magnoliopsida</taxon>
        <taxon>eudicotyledons</taxon>
        <taxon>Gunneridae</taxon>
        <taxon>Pentapetalae</taxon>
        <taxon>rosids</taxon>
        <taxon>fabids</taxon>
        <taxon>Fabales</taxon>
        <taxon>Fabaceae</taxon>
        <taxon>Papilionoideae</taxon>
        <taxon>50 kb inversion clade</taxon>
        <taxon>dalbergioids sensu lato</taxon>
        <taxon>Dalbergieae</taxon>
        <taxon>Pterocarpus clade</taxon>
        <taxon>Stylosanthes</taxon>
    </lineage>
</organism>
<sequence>MLPVCSPSQSMHFSRVVSCVSRLRFNRHIPTTLSIPYAHSFHAPLTPIPSLPLIPIYTSQSNQTPWLPYTRNRNSHFLQFAKACKPRGLILQATFSCKQASCPLKILFLYNLSTPYLPTPSRSNRGFFPMIGLPNMDWSIRCTHPQRNKIKLPERVRVRVR</sequence>